<keyword evidence="3" id="KW-1185">Reference proteome</keyword>
<keyword evidence="1" id="KW-0175">Coiled coil</keyword>
<evidence type="ECO:0000313" key="3">
    <source>
        <dbReference type="Proteomes" id="UP000031512"/>
    </source>
</evidence>
<reference evidence="2 3" key="1">
    <citation type="journal article" date="2012" name="BMC Genomics">
        <title>Comparative genomic analysis and phylogenetic position of Theileria equi.</title>
        <authorList>
            <person name="Kappmeyer L.S."/>
            <person name="Thiagarajan M."/>
            <person name="Herndon D.R."/>
            <person name="Ramsay J.D."/>
            <person name="Caler E."/>
            <person name="Djikeng A."/>
            <person name="Gillespie J.J."/>
            <person name="Lau A.O."/>
            <person name="Roalson E.H."/>
            <person name="Silva J.C."/>
            <person name="Silva M.G."/>
            <person name="Suarez C.E."/>
            <person name="Ueti M.W."/>
            <person name="Nene V.M."/>
            <person name="Mealey R.H."/>
            <person name="Knowles D.P."/>
            <person name="Brayton K.A."/>
        </authorList>
    </citation>
    <scope>NUCLEOTIDE SEQUENCE [LARGE SCALE GENOMIC DNA]</scope>
    <source>
        <strain evidence="2 3">WA</strain>
    </source>
</reference>
<dbReference type="GeneID" id="15806825"/>
<dbReference type="EMBL" id="CP001669">
    <property type="protein sequence ID" value="AFZ80579.1"/>
    <property type="molecule type" value="Genomic_DNA"/>
</dbReference>
<sequence>MTGNGVTIQIGYYPGSGGQVKQDGGGYYYDSDGNGRVNLTDEWFPDPEGIYRKFTHTPEDGCTIGDIRKGRILSEITSLEKYSSVSVYYWSQDHACSKPLIIQLGEGNSSVYYTISDGGDNWNNDSDSSIANDLRKKLDGRNCSRNNAHIIDLSNKGTSGSGKNYQCPSCSQQKLRVYKSSDSGGITFYSGRGSMFSVTSFKDKGGNSWQAGFPSLKDVKEIKVYWNESGRKTPLLIVYQSIPQRYFRRSSGNSNTWIRVSNADGLPNGGTPTITTLDLSSSSGKYNDGSSSIDITVLRSHIGDGFYRYQYSLRGSLFEVTEIRHDQTPLTGIDSSDILTSISGFYYGGNTPTDQSNILLIEVVTSENKYSYYQKDKDGTNWAELRRPGGYISQLIGEPLKVTLINLKKLKETLDKLDQLSTQLQELERKLNESHNTGTLAGSSVGTGLGGAGLGGLAVWKGPALLAKLIARL</sequence>
<gene>
    <name evidence="2" type="ORF">BEWA_034360</name>
</gene>
<dbReference type="KEGG" id="beq:BEWA_034360"/>
<name>L0B0B6_THEEQ</name>
<dbReference type="AlphaFoldDB" id="L0B0B6"/>
<evidence type="ECO:0000256" key="1">
    <source>
        <dbReference type="SAM" id="Coils"/>
    </source>
</evidence>
<dbReference type="Proteomes" id="UP000031512">
    <property type="component" value="Chromosome 1"/>
</dbReference>
<evidence type="ECO:0000313" key="2">
    <source>
        <dbReference type="EMBL" id="AFZ80579.1"/>
    </source>
</evidence>
<proteinExistence type="predicted"/>
<dbReference type="STRING" id="1537102.L0B0B6"/>
<dbReference type="VEuPathDB" id="PiroplasmaDB:BEWA_034360"/>
<organism evidence="2 3">
    <name type="scientific">Theileria equi strain WA</name>
    <dbReference type="NCBI Taxonomy" id="1537102"/>
    <lineage>
        <taxon>Eukaryota</taxon>
        <taxon>Sar</taxon>
        <taxon>Alveolata</taxon>
        <taxon>Apicomplexa</taxon>
        <taxon>Aconoidasida</taxon>
        <taxon>Piroplasmida</taxon>
        <taxon>Theileriidae</taxon>
        <taxon>Theileria</taxon>
    </lineage>
</organism>
<protein>
    <submittedName>
        <fullName evidence="2">Uncharacterized protein</fullName>
    </submittedName>
</protein>
<dbReference type="RefSeq" id="XP_004830245.1">
    <property type="nucleotide sequence ID" value="XM_004830188.1"/>
</dbReference>
<feature type="coiled-coil region" evidence="1">
    <location>
        <begin position="400"/>
        <end position="437"/>
    </location>
</feature>
<dbReference type="eggNOG" id="ENOG502RSZ5">
    <property type="taxonomic scope" value="Eukaryota"/>
</dbReference>
<accession>L0B0B6</accession>